<dbReference type="GO" id="GO:0004725">
    <property type="term" value="F:protein tyrosine phosphatase activity"/>
    <property type="evidence" value="ECO:0000318"/>
    <property type="project" value="GO_Central"/>
</dbReference>
<dbReference type="CTD" id="20215397"/>
<dbReference type="InterPro" id="IPR000387">
    <property type="entry name" value="Tyr_Pase_dom"/>
</dbReference>
<organism evidence="9 10">
    <name type="scientific">Helobdella robusta</name>
    <name type="common">Californian leech</name>
    <dbReference type="NCBI Taxonomy" id="6412"/>
    <lineage>
        <taxon>Eukaryota</taxon>
        <taxon>Metazoa</taxon>
        <taxon>Spiralia</taxon>
        <taxon>Lophotrochozoa</taxon>
        <taxon>Annelida</taxon>
        <taxon>Clitellata</taxon>
        <taxon>Hirudinea</taxon>
        <taxon>Rhynchobdellida</taxon>
        <taxon>Glossiphoniidae</taxon>
        <taxon>Helobdella</taxon>
    </lineage>
</organism>
<comment type="similarity">
    <text evidence="1">Belongs to the protein-tyrosine phosphatase family. Non-receptor class CDC14 subfamily.</text>
</comment>
<dbReference type="InterPro" id="IPR020422">
    <property type="entry name" value="TYR_PHOSPHATASE_DUAL_dom"/>
</dbReference>
<dbReference type="GO" id="GO:0000226">
    <property type="term" value="P:microtubule cytoskeleton organization"/>
    <property type="evidence" value="ECO:0000318"/>
    <property type="project" value="GO_Central"/>
</dbReference>
<feature type="domain" description="Tyrosine-protein phosphatase" evidence="6">
    <location>
        <begin position="162"/>
        <end position="320"/>
    </location>
</feature>
<dbReference type="HOGENOM" id="CLU_017787_0_2_1"/>
<dbReference type="InParanoid" id="T1G2U9"/>
<name>T1G2U9_HELRO</name>
<dbReference type="EC" id="3.1.3.48" evidence="2"/>
<evidence type="ECO:0000313" key="10">
    <source>
        <dbReference type="Proteomes" id="UP000015101"/>
    </source>
</evidence>
<reference evidence="8 10" key="2">
    <citation type="journal article" date="2013" name="Nature">
        <title>Insights into bilaterian evolution from three spiralian genomes.</title>
        <authorList>
            <person name="Simakov O."/>
            <person name="Marletaz F."/>
            <person name="Cho S.J."/>
            <person name="Edsinger-Gonzales E."/>
            <person name="Havlak P."/>
            <person name="Hellsten U."/>
            <person name="Kuo D.H."/>
            <person name="Larsson T."/>
            <person name="Lv J."/>
            <person name="Arendt D."/>
            <person name="Savage R."/>
            <person name="Osoegawa K."/>
            <person name="de Jong P."/>
            <person name="Grimwood J."/>
            <person name="Chapman J.A."/>
            <person name="Shapiro H."/>
            <person name="Aerts A."/>
            <person name="Otillar R.P."/>
            <person name="Terry A.Y."/>
            <person name="Boore J.L."/>
            <person name="Grigoriev I.V."/>
            <person name="Lindberg D.R."/>
            <person name="Seaver E.C."/>
            <person name="Weisblat D.A."/>
            <person name="Putnam N.H."/>
            <person name="Rokhsar D.S."/>
        </authorList>
    </citation>
    <scope>NUCLEOTIDE SEQUENCE</scope>
</reference>
<dbReference type="InterPro" id="IPR016130">
    <property type="entry name" value="Tyr_Pase_AS"/>
</dbReference>
<dbReference type="InterPro" id="IPR029021">
    <property type="entry name" value="Prot-tyrosine_phosphatase-like"/>
</dbReference>
<dbReference type="EMBL" id="KB096275">
    <property type="protein sequence ID" value="ESO07006.1"/>
    <property type="molecule type" value="Genomic_DNA"/>
</dbReference>
<accession>T1G2U9</accession>
<dbReference type="Proteomes" id="UP000015101">
    <property type="component" value="Unassembled WGS sequence"/>
</dbReference>
<evidence type="ECO:0000256" key="3">
    <source>
        <dbReference type="ARBA" id="ARBA00022801"/>
    </source>
</evidence>
<dbReference type="Pfam" id="PF14671">
    <property type="entry name" value="DSPn"/>
    <property type="match status" value="1"/>
</dbReference>
<dbReference type="Pfam" id="PF22785">
    <property type="entry name" value="Tc-R-P"/>
    <property type="match status" value="1"/>
</dbReference>
<dbReference type="GO" id="GO:0005737">
    <property type="term" value="C:cytoplasm"/>
    <property type="evidence" value="ECO:0000318"/>
    <property type="project" value="GO_Central"/>
</dbReference>
<dbReference type="GeneID" id="20215397"/>
<keyword evidence="4" id="KW-0904">Protein phosphatase</keyword>
<evidence type="ECO:0000259" key="6">
    <source>
        <dbReference type="PROSITE" id="PS50054"/>
    </source>
</evidence>
<dbReference type="PROSITE" id="PS50056">
    <property type="entry name" value="TYR_PHOSPHATASE_2"/>
    <property type="match status" value="1"/>
</dbReference>
<dbReference type="OrthoDB" id="266663at2759"/>
<dbReference type="SUPFAM" id="SSF52799">
    <property type="entry name" value="(Phosphotyrosine protein) phosphatases II"/>
    <property type="match status" value="2"/>
</dbReference>
<dbReference type="EnsemblMetazoa" id="HelroT77242">
    <property type="protein sequence ID" value="HelroP77242"/>
    <property type="gene ID" value="HelroG77242"/>
</dbReference>
<dbReference type="GO" id="GO:1902636">
    <property type="term" value="C:kinociliary basal body"/>
    <property type="evidence" value="ECO:0000318"/>
    <property type="project" value="GO_Central"/>
</dbReference>
<dbReference type="EMBL" id="AMQM01003758">
    <property type="status" value="NOT_ANNOTATED_CDS"/>
    <property type="molecule type" value="Genomic_DNA"/>
</dbReference>
<dbReference type="PROSITE" id="PS50054">
    <property type="entry name" value="TYR_PHOSPHATASE_DUAL"/>
    <property type="match status" value="1"/>
</dbReference>
<evidence type="ECO:0000256" key="2">
    <source>
        <dbReference type="ARBA" id="ARBA00013064"/>
    </source>
</evidence>
<dbReference type="InterPro" id="IPR044506">
    <property type="entry name" value="CDC14_C"/>
</dbReference>
<keyword evidence="3" id="KW-0378">Hydrolase</keyword>
<dbReference type="AlphaFoldDB" id="T1G2U9"/>
<evidence type="ECO:0000256" key="5">
    <source>
        <dbReference type="SAM" id="Phobius"/>
    </source>
</evidence>
<evidence type="ECO:0000259" key="7">
    <source>
        <dbReference type="PROSITE" id="PS50056"/>
    </source>
</evidence>
<dbReference type="InterPro" id="IPR050561">
    <property type="entry name" value="PTP"/>
</dbReference>
<keyword evidence="5" id="KW-1133">Transmembrane helix</keyword>
<evidence type="ECO:0000313" key="9">
    <source>
        <dbReference type="EnsemblMetazoa" id="HelroP77242"/>
    </source>
</evidence>
<keyword evidence="10" id="KW-1185">Reference proteome</keyword>
<proteinExistence type="inferred from homology"/>
<dbReference type="KEGG" id="hro:HELRODRAFT_77242"/>
<dbReference type="Gene3D" id="3.90.190.10">
    <property type="entry name" value="Protein tyrosine phosphatase superfamily"/>
    <property type="match status" value="2"/>
</dbReference>
<dbReference type="CDD" id="cd17657">
    <property type="entry name" value="CDC14_N"/>
    <property type="match status" value="1"/>
</dbReference>
<evidence type="ECO:0000313" key="8">
    <source>
        <dbReference type="EMBL" id="ESO07006.1"/>
    </source>
</evidence>
<dbReference type="STRING" id="6412.T1G2U9"/>
<dbReference type="GO" id="GO:0005730">
    <property type="term" value="C:nucleolus"/>
    <property type="evidence" value="ECO:0000318"/>
    <property type="project" value="GO_Central"/>
</dbReference>
<sequence>DVLYFATLRIKPKSTENTHYFCTDDELTYEGFFQDFGPLNIAKLYKYCLKLNKKLKVCAISKKKVVHYTSFNPQRRVNAAFLIGSYAIIHLKMSPIEVYKVLVSGSNPPFTNFRDASQGPAIYTVSLMDCFNGINKAMISGILNFESFNVEEYEHYEKVEYGDLCIVVPNKFIAFCGPHSRNKIEHGYPQHSPDFYFSYFRKQRVSTVIRLNKKMYDARRFTEAGFRHYELFFIDGSCPNDNILHRFLNICDESTGVIAVHCKAGLGRTGTLIACYLMKNYRFTALEAIAWLRICRPGSVIGPQQAYLIQSVAIIIIIIVVVVLLFFLLIIVVVFIV</sequence>
<gene>
    <name evidence="9" type="primary">20215397</name>
    <name evidence="8" type="ORF">HELRODRAFT_77242</name>
</gene>
<dbReference type="InterPro" id="IPR029260">
    <property type="entry name" value="DSPn"/>
</dbReference>
<dbReference type="GO" id="GO:0004722">
    <property type="term" value="F:protein serine/threonine phosphatase activity"/>
    <property type="evidence" value="ECO:0000318"/>
    <property type="project" value="GO_Central"/>
</dbReference>
<dbReference type="GO" id="GO:0072686">
    <property type="term" value="C:mitotic spindle"/>
    <property type="evidence" value="ECO:0000318"/>
    <property type="project" value="GO_Central"/>
</dbReference>
<dbReference type="GO" id="GO:0007096">
    <property type="term" value="P:regulation of exit from mitosis"/>
    <property type="evidence" value="ECO:0000318"/>
    <property type="project" value="GO_Central"/>
</dbReference>
<feature type="domain" description="Tyrosine specific protein phosphatases" evidence="7">
    <location>
        <begin position="245"/>
        <end position="307"/>
    </location>
</feature>
<dbReference type="GO" id="GO:0000922">
    <property type="term" value="C:spindle pole"/>
    <property type="evidence" value="ECO:0000318"/>
    <property type="project" value="GO_Central"/>
</dbReference>
<dbReference type="RefSeq" id="XP_009015102.1">
    <property type="nucleotide sequence ID" value="XM_009016854.1"/>
</dbReference>
<dbReference type="SMART" id="SM00404">
    <property type="entry name" value="PTPc_motif"/>
    <property type="match status" value="1"/>
</dbReference>
<feature type="transmembrane region" description="Helical" evidence="5">
    <location>
        <begin position="307"/>
        <end position="336"/>
    </location>
</feature>
<dbReference type="PROSITE" id="PS00383">
    <property type="entry name" value="TYR_PHOSPHATASE_1"/>
    <property type="match status" value="1"/>
</dbReference>
<reference evidence="10" key="1">
    <citation type="submission" date="2012-12" db="EMBL/GenBank/DDBJ databases">
        <authorList>
            <person name="Hellsten U."/>
            <person name="Grimwood J."/>
            <person name="Chapman J.A."/>
            <person name="Shapiro H."/>
            <person name="Aerts A."/>
            <person name="Otillar R.P."/>
            <person name="Terry A.Y."/>
            <person name="Boore J.L."/>
            <person name="Simakov O."/>
            <person name="Marletaz F."/>
            <person name="Cho S.-J."/>
            <person name="Edsinger-Gonzales E."/>
            <person name="Havlak P."/>
            <person name="Kuo D.-H."/>
            <person name="Larsson T."/>
            <person name="Lv J."/>
            <person name="Arendt D."/>
            <person name="Savage R."/>
            <person name="Osoegawa K."/>
            <person name="de Jong P."/>
            <person name="Lindberg D.R."/>
            <person name="Seaver E.C."/>
            <person name="Weisblat D.A."/>
            <person name="Putnam N.H."/>
            <person name="Grigoriev I.V."/>
            <person name="Rokhsar D.S."/>
        </authorList>
    </citation>
    <scope>NUCLEOTIDE SEQUENCE</scope>
</reference>
<dbReference type="CDD" id="cd14499">
    <property type="entry name" value="CDC14_C"/>
    <property type="match status" value="1"/>
</dbReference>
<dbReference type="GO" id="GO:0032467">
    <property type="term" value="P:positive regulation of cytokinesis"/>
    <property type="evidence" value="ECO:0000318"/>
    <property type="project" value="GO_Central"/>
</dbReference>
<dbReference type="FunFam" id="3.90.190.10:FF:000006">
    <property type="entry name" value="Dual specificity protein phosphatase CDC14B"/>
    <property type="match status" value="1"/>
</dbReference>
<dbReference type="PANTHER" id="PTHR23339">
    <property type="entry name" value="TYROSINE SPECIFIC PROTEIN PHOSPHATASE AND DUAL SPECIFICITY PROTEIN PHOSPHATASE"/>
    <property type="match status" value="1"/>
</dbReference>
<evidence type="ECO:0000256" key="4">
    <source>
        <dbReference type="ARBA" id="ARBA00022912"/>
    </source>
</evidence>
<keyword evidence="5" id="KW-0472">Membrane</keyword>
<dbReference type="InterPro" id="IPR003595">
    <property type="entry name" value="Tyr_Pase_cat"/>
</dbReference>
<protein>
    <recommendedName>
        <fullName evidence="2">protein-tyrosine-phosphatase</fullName>
        <ecNumber evidence="2">3.1.3.48</ecNumber>
    </recommendedName>
</protein>
<reference evidence="9" key="3">
    <citation type="submission" date="2015-06" db="UniProtKB">
        <authorList>
            <consortium name="EnsemblMetazoa"/>
        </authorList>
    </citation>
    <scope>IDENTIFICATION</scope>
</reference>
<evidence type="ECO:0000256" key="1">
    <source>
        <dbReference type="ARBA" id="ARBA00007315"/>
    </source>
</evidence>
<dbReference type="OMA" id="MWVQGDM"/>
<keyword evidence="5" id="KW-0812">Transmembrane</keyword>
<dbReference type="eggNOG" id="KOG1720">
    <property type="taxonomic scope" value="Eukaryota"/>
</dbReference>
<dbReference type="GO" id="GO:0060271">
    <property type="term" value="P:cilium assembly"/>
    <property type="evidence" value="ECO:0000318"/>
    <property type="project" value="GO_Central"/>
</dbReference>